<reference evidence="2" key="2">
    <citation type="submission" date="2022-06" db="UniProtKB">
        <authorList>
            <consortium name="EnsemblMetazoa"/>
        </authorList>
    </citation>
    <scope>IDENTIFICATION</scope>
    <source>
        <strain evidence="2">PS312</strain>
    </source>
</reference>
<dbReference type="CDD" id="cd00173">
    <property type="entry name" value="SH2"/>
    <property type="match status" value="1"/>
</dbReference>
<feature type="compositionally biased region" description="Basic and acidic residues" evidence="1">
    <location>
        <begin position="257"/>
        <end position="272"/>
    </location>
</feature>
<dbReference type="OrthoDB" id="5809669at2759"/>
<evidence type="ECO:0000313" key="2">
    <source>
        <dbReference type="EnsemblMetazoa" id="PPA36132.1"/>
    </source>
</evidence>
<dbReference type="AlphaFoldDB" id="A0A454XNF8"/>
<accession>A0A454XNF8</accession>
<gene>
    <name evidence="2" type="primary">WBGene00274501</name>
</gene>
<evidence type="ECO:0000313" key="3">
    <source>
        <dbReference type="Proteomes" id="UP000005239"/>
    </source>
</evidence>
<keyword evidence="3" id="KW-1185">Reference proteome</keyword>
<protein>
    <submittedName>
        <fullName evidence="2">Uncharacterized protein</fullName>
    </submittedName>
</protein>
<sequence length="378" mass="42333">MASSSSTSSRKPKRSVKEYVRRKTTDRLRKTASSSSASSASSSASVASSASSTGTGSTAPTYRVEENSDGELVNKRLGVTWPARAPRSVKRYPDYSSGQSTVPSSDGEDQFRTSPYEMISIAELDAATAAASAAQRALRGYPYDRVERERAYAKYVREQDSEVDDRYIDLCGTASPNRVMGDDDETLYDDFPWDQSPTNIDSVVFDTAEEMACYQRVIAASLRKKESKAKEEEKEEEKEELKSTVESTTQTEPEEETAGRREKTARDDADKHYIGVRSRRAVEKKLTPGQFYMYYEKPPGGEIPVTIELKIGYMSSTNKIYHFPIQRFGCQGESYYAVMQTDTDMKMFPTISALVQHYHTFSHVDPETGRLETFGLPI</sequence>
<dbReference type="SUPFAM" id="SSF55550">
    <property type="entry name" value="SH2 domain"/>
    <property type="match status" value="1"/>
</dbReference>
<name>A0A454XNF8_PRIPA</name>
<feature type="region of interest" description="Disordered" evidence="1">
    <location>
        <begin position="224"/>
        <end position="272"/>
    </location>
</feature>
<dbReference type="EnsemblMetazoa" id="PPA36132.1">
    <property type="protein sequence ID" value="PPA36132.1"/>
    <property type="gene ID" value="WBGene00274501"/>
</dbReference>
<evidence type="ECO:0000256" key="1">
    <source>
        <dbReference type="SAM" id="MobiDB-lite"/>
    </source>
</evidence>
<dbReference type="InterPro" id="IPR036860">
    <property type="entry name" value="SH2_dom_sf"/>
</dbReference>
<dbReference type="PANTHER" id="PTHR31128:SF6">
    <property type="entry name" value="SH2 DOMAIN-CONTAINING PROTEIN"/>
    <property type="match status" value="1"/>
</dbReference>
<feature type="compositionally biased region" description="Low complexity" evidence="1">
    <location>
        <begin position="31"/>
        <end position="59"/>
    </location>
</feature>
<feature type="region of interest" description="Disordered" evidence="1">
    <location>
        <begin position="1"/>
        <end position="111"/>
    </location>
</feature>
<dbReference type="Proteomes" id="UP000005239">
    <property type="component" value="Unassembled WGS sequence"/>
</dbReference>
<dbReference type="PANTHER" id="PTHR31128">
    <property type="entry name" value="PROTEIN CBR-CLEC-135-RELATED"/>
    <property type="match status" value="1"/>
</dbReference>
<accession>A0A8R1UQR0</accession>
<proteinExistence type="predicted"/>
<reference evidence="3" key="1">
    <citation type="journal article" date="2008" name="Nat. Genet.">
        <title>The Pristionchus pacificus genome provides a unique perspective on nematode lifestyle and parasitism.</title>
        <authorList>
            <person name="Dieterich C."/>
            <person name="Clifton S.W."/>
            <person name="Schuster L.N."/>
            <person name="Chinwalla A."/>
            <person name="Delehaunty K."/>
            <person name="Dinkelacker I."/>
            <person name="Fulton L."/>
            <person name="Fulton R."/>
            <person name="Godfrey J."/>
            <person name="Minx P."/>
            <person name="Mitreva M."/>
            <person name="Roeseler W."/>
            <person name="Tian H."/>
            <person name="Witte H."/>
            <person name="Yang S.P."/>
            <person name="Wilson R.K."/>
            <person name="Sommer R.J."/>
        </authorList>
    </citation>
    <scope>NUCLEOTIDE SEQUENCE [LARGE SCALE GENOMIC DNA]</scope>
    <source>
        <strain evidence="3">PS312</strain>
    </source>
</reference>
<organism evidence="2 3">
    <name type="scientific">Pristionchus pacificus</name>
    <name type="common">Parasitic nematode worm</name>
    <dbReference type="NCBI Taxonomy" id="54126"/>
    <lineage>
        <taxon>Eukaryota</taxon>
        <taxon>Metazoa</taxon>
        <taxon>Ecdysozoa</taxon>
        <taxon>Nematoda</taxon>
        <taxon>Chromadorea</taxon>
        <taxon>Rhabditida</taxon>
        <taxon>Rhabditina</taxon>
        <taxon>Diplogasteromorpha</taxon>
        <taxon>Diplogasteroidea</taxon>
        <taxon>Neodiplogasteridae</taxon>
        <taxon>Pristionchus</taxon>
    </lineage>
</organism>
<feature type="compositionally biased region" description="Basic and acidic residues" evidence="1">
    <location>
        <begin position="15"/>
        <end position="29"/>
    </location>
</feature>